<dbReference type="AlphaFoldDB" id="A0A3E0WHN1"/>
<dbReference type="EC" id="7.-.-.-" evidence="6"/>
<dbReference type="SUPFAM" id="SSF74653">
    <property type="entry name" value="TolA/TonB C-terminal domain"/>
    <property type="match status" value="1"/>
</dbReference>
<evidence type="ECO:0000256" key="3">
    <source>
        <dbReference type="ARBA" id="ARBA00022630"/>
    </source>
</evidence>
<dbReference type="GO" id="GO:0005886">
    <property type="term" value="C:plasma membrane"/>
    <property type="evidence" value="ECO:0007669"/>
    <property type="project" value="UniProtKB-SubCell"/>
</dbReference>
<keyword evidence="6" id="KW-0997">Cell inner membrane</keyword>
<dbReference type="GO" id="GO:0022900">
    <property type="term" value="P:electron transport chain"/>
    <property type="evidence" value="ECO:0007669"/>
    <property type="project" value="UniProtKB-UniRule"/>
</dbReference>
<dbReference type="HAMAP" id="MF_00479">
    <property type="entry name" value="RsxG_RnfG"/>
    <property type="match status" value="1"/>
</dbReference>
<comment type="function">
    <text evidence="6">Part of a membrane-bound complex that couples electron transfer with translocation of ions across the membrane.</text>
</comment>
<comment type="subunit">
    <text evidence="6">The complex is composed of six subunits: RnfA, RnfB, RnfC, RnfD, RnfE and RnfG.</text>
</comment>
<dbReference type="GO" id="GO:0010181">
    <property type="term" value="F:FMN binding"/>
    <property type="evidence" value="ECO:0007669"/>
    <property type="project" value="InterPro"/>
</dbReference>
<dbReference type="GO" id="GO:0009055">
    <property type="term" value="F:electron transfer activity"/>
    <property type="evidence" value="ECO:0007669"/>
    <property type="project" value="InterPro"/>
</dbReference>
<keyword evidence="3 6" id="KW-0285">Flavoprotein</keyword>
<sequence>MNALRPILIATALLAGFASVGTGIVALVHHTTAPRIAENERQTLLARLHEVLPPAAYDNALEEDHLVLRAPGLGGTEPVTVYRARYQGEPVAAIFSVPAPDGYGGPIRLLIGIDTDGRITGVRVLTHSETPGLGDAIEVQRSDWIEAFTGRSLNDPPPQRWRVRRDGGEFEQFTGATITPRAVVRAVYQTLVYFDTHREKLFTAPAASPRNGI</sequence>
<dbReference type="OrthoDB" id="9784165at2"/>
<dbReference type="InterPro" id="IPR010209">
    <property type="entry name" value="Ion_transpt_RnfG/RsxG"/>
</dbReference>
<evidence type="ECO:0000256" key="5">
    <source>
        <dbReference type="ARBA" id="ARBA00022982"/>
    </source>
</evidence>
<dbReference type="InterPro" id="IPR007329">
    <property type="entry name" value="FMN-bd"/>
</dbReference>
<dbReference type="NCBIfam" id="NF002519">
    <property type="entry name" value="PRK01908.1"/>
    <property type="match status" value="1"/>
</dbReference>
<feature type="modified residue" description="FMN phosphoryl threonine" evidence="6">
    <location>
        <position position="177"/>
    </location>
</feature>
<comment type="cofactor">
    <cofactor evidence="6">
        <name>FMN</name>
        <dbReference type="ChEBI" id="CHEBI:58210"/>
    </cofactor>
</comment>
<keyword evidence="6" id="KW-1003">Cell membrane</keyword>
<keyword evidence="4 6" id="KW-0288">FMN</keyword>
<comment type="caution">
    <text evidence="8">The sequence shown here is derived from an EMBL/GenBank/DDBJ whole genome shotgun (WGS) entry which is preliminary data.</text>
</comment>
<dbReference type="PIRSF" id="PIRSF006091">
    <property type="entry name" value="E_trnsport_RnfG"/>
    <property type="match status" value="1"/>
</dbReference>
<evidence type="ECO:0000256" key="4">
    <source>
        <dbReference type="ARBA" id="ARBA00022643"/>
    </source>
</evidence>
<dbReference type="RefSeq" id="WP_116304138.1">
    <property type="nucleotide sequence ID" value="NZ_NFZV01000041.1"/>
</dbReference>
<dbReference type="NCBIfam" id="TIGR01947">
    <property type="entry name" value="rnfG"/>
    <property type="match status" value="1"/>
</dbReference>
<keyword evidence="2 6" id="KW-0597">Phosphoprotein</keyword>
<evidence type="ECO:0000256" key="2">
    <source>
        <dbReference type="ARBA" id="ARBA00022553"/>
    </source>
</evidence>
<keyword evidence="6" id="KW-0812">Transmembrane</keyword>
<dbReference type="Proteomes" id="UP000256763">
    <property type="component" value="Unassembled WGS sequence"/>
</dbReference>
<dbReference type="EMBL" id="NFZW01000043">
    <property type="protein sequence ID" value="RFA31671.1"/>
    <property type="molecule type" value="Genomic_DNA"/>
</dbReference>
<keyword evidence="1 6" id="KW-0813">Transport</keyword>
<evidence type="ECO:0000256" key="6">
    <source>
        <dbReference type="HAMAP-Rule" id="MF_00479"/>
    </source>
</evidence>
<name>A0A3E0WHN1_9GAMM</name>
<evidence type="ECO:0000259" key="7">
    <source>
        <dbReference type="SMART" id="SM00900"/>
    </source>
</evidence>
<evidence type="ECO:0000256" key="1">
    <source>
        <dbReference type="ARBA" id="ARBA00022448"/>
    </source>
</evidence>
<evidence type="ECO:0000313" key="8">
    <source>
        <dbReference type="EMBL" id="RFA31671.1"/>
    </source>
</evidence>
<comment type="subcellular location">
    <subcellularLocation>
        <location evidence="6">Cell inner membrane</location>
        <topology evidence="6">Single-pass membrane protein</topology>
    </subcellularLocation>
</comment>
<reference evidence="9" key="1">
    <citation type="submission" date="2017-05" db="EMBL/GenBank/DDBJ databases">
        <authorList>
            <person name="Sharma S."/>
            <person name="Sidhu C."/>
            <person name="Pinnaka A.K."/>
        </authorList>
    </citation>
    <scope>NUCLEOTIDE SEQUENCE [LARGE SCALE GENOMIC DNA]</scope>
    <source>
        <strain evidence="9">AK93</strain>
    </source>
</reference>
<comment type="similarity">
    <text evidence="6">Belongs to the RnfG family.</text>
</comment>
<keyword evidence="6" id="KW-0472">Membrane</keyword>
<dbReference type="PANTHER" id="PTHR36118:SF1">
    <property type="entry name" value="ION-TRANSLOCATING OXIDOREDUCTASE COMPLEX SUBUNIT G"/>
    <property type="match status" value="1"/>
</dbReference>
<organism evidence="8 9">
    <name type="scientific">Alkalilimnicola ehrlichii</name>
    <dbReference type="NCBI Taxonomy" id="351052"/>
    <lineage>
        <taxon>Bacteria</taxon>
        <taxon>Pseudomonadati</taxon>
        <taxon>Pseudomonadota</taxon>
        <taxon>Gammaproteobacteria</taxon>
        <taxon>Chromatiales</taxon>
        <taxon>Ectothiorhodospiraceae</taxon>
        <taxon>Alkalilimnicola</taxon>
    </lineage>
</organism>
<keyword evidence="6" id="KW-1133">Transmembrane helix</keyword>
<gene>
    <name evidence="6" type="primary">rnfG</name>
    <name evidence="8" type="ORF">CAL65_21780</name>
</gene>
<feature type="domain" description="FMN-binding" evidence="7">
    <location>
        <begin position="102"/>
        <end position="194"/>
    </location>
</feature>
<evidence type="ECO:0000313" key="9">
    <source>
        <dbReference type="Proteomes" id="UP000256763"/>
    </source>
</evidence>
<proteinExistence type="inferred from homology"/>
<accession>A0A3E0WHN1</accession>
<keyword evidence="6" id="KW-1278">Translocase</keyword>
<keyword evidence="9" id="KW-1185">Reference proteome</keyword>
<dbReference type="SMART" id="SM00900">
    <property type="entry name" value="FMN_bind"/>
    <property type="match status" value="1"/>
</dbReference>
<protein>
    <recommendedName>
        <fullName evidence="6">Ion-translocating oxidoreductase complex subunit G</fullName>
        <ecNumber evidence="6">7.-.-.-</ecNumber>
    </recommendedName>
    <alternativeName>
        <fullName evidence="6">Rnf electron transport complex subunit G</fullName>
    </alternativeName>
</protein>
<dbReference type="PANTHER" id="PTHR36118">
    <property type="entry name" value="ION-TRANSLOCATING OXIDOREDUCTASE COMPLEX SUBUNIT G"/>
    <property type="match status" value="1"/>
</dbReference>
<dbReference type="Pfam" id="PF04205">
    <property type="entry name" value="FMN_bind"/>
    <property type="match status" value="1"/>
</dbReference>
<keyword evidence="5 6" id="KW-0249">Electron transport</keyword>